<dbReference type="eggNOG" id="COG0814">
    <property type="taxonomic scope" value="Bacteria"/>
</dbReference>
<evidence type="ECO:0000256" key="2">
    <source>
        <dbReference type="ARBA" id="ARBA00007998"/>
    </source>
</evidence>
<dbReference type="OrthoDB" id="1931502at2"/>
<evidence type="ECO:0000256" key="8">
    <source>
        <dbReference type="SAM" id="Phobius"/>
    </source>
</evidence>
<evidence type="ECO:0000256" key="6">
    <source>
        <dbReference type="ARBA" id="ARBA00022989"/>
    </source>
</evidence>
<comment type="subcellular location">
    <subcellularLocation>
        <location evidence="1">Membrane</location>
        <topology evidence="1">Multi-pass membrane protein</topology>
    </subcellularLocation>
</comment>
<dbReference type="GO" id="GO:0016020">
    <property type="term" value="C:membrane"/>
    <property type="evidence" value="ECO:0007669"/>
    <property type="project" value="UniProtKB-SubCell"/>
</dbReference>
<gene>
    <name evidence="9" type="ORF">JCM9157_1307</name>
</gene>
<dbReference type="STRING" id="1236973.JCM9157_1307"/>
<keyword evidence="6 8" id="KW-1133">Transmembrane helix</keyword>
<dbReference type="RefSeq" id="WP_052012973.1">
    <property type="nucleotide sequence ID" value="NZ_BAUV01000007.1"/>
</dbReference>
<name>W4QQA5_HALA3</name>
<dbReference type="EMBL" id="BAUV01000007">
    <property type="protein sequence ID" value="GAE34261.1"/>
    <property type="molecule type" value="Genomic_DNA"/>
</dbReference>
<comment type="caution">
    <text evidence="9">The sequence shown here is derived from an EMBL/GenBank/DDBJ whole genome shotgun (WGS) entry which is preliminary data.</text>
</comment>
<protein>
    <submittedName>
        <fullName evidence="9">Spore germination protein</fullName>
    </submittedName>
</protein>
<feature type="transmembrane region" description="Helical" evidence="8">
    <location>
        <begin position="77"/>
        <end position="98"/>
    </location>
</feature>
<keyword evidence="5 8" id="KW-0812">Transmembrane</keyword>
<dbReference type="AlphaFoldDB" id="W4QQA5"/>
<dbReference type="Pfam" id="PF03845">
    <property type="entry name" value="Spore_permease"/>
    <property type="match status" value="1"/>
</dbReference>
<evidence type="ECO:0000256" key="7">
    <source>
        <dbReference type="ARBA" id="ARBA00023136"/>
    </source>
</evidence>
<organism evidence="9 10">
    <name type="scientific">Halalkalibacter akibai (strain ATCC 43226 / DSM 21942 / CIP 109018 / JCM 9157 / 1139)</name>
    <name type="common">Bacillus akibai</name>
    <dbReference type="NCBI Taxonomy" id="1236973"/>
    <lineage>
        <taxon>Bacteria</taxon>
        <taxon>Bacillati</taxon>
        <taxon>Bacillota</taxon>
        <taxon>Bacilli</taxon>
        <taxon>Bacillales</taxon>
        <taxon>Bacillaceae</taxon>
        <taxon>Halalkalibacter</taxon>
    </lineage>
</organism>
<evidence type="ECO:0000313" key="10">
    <source>
        <dbReference type="Proteomes" id="UP000018896"/>
    </source>
</evidence>
<proteinExistence type="inferred from homology"/>
<dbReference type="Proteomes" id="UP000018896">
    <property type="component" value="Unassembled WGS sequence"/>
</dbReference>
<feature type="transmembrane region" description="Helical" evidence="8">
    <location>
        <begin position="37"/>
        <end position="57"/>
    </location>
</feature>
<comment type="similarity">
    <text evidence="2">Belongs to the amino acid-polyamine-organocation (APC) superfamily. Spore germination protein (SGP) (TC 2.A.3.9) family.</text>
</comment>
<evidence type="ECO:0000256" key="1">
    <source>
        <dbReference type="ARBA" id="ARBA00004141"/>
    </source>
</evidence>
<evidence type="ECO:0000313" key="9">
    <source>
        <dbReference type="EMBL" id="GAE34261.1"/>
    </source>
</evidence>
<feature type="transmembrane region" description="Helical" evidence="8">
    <location>
        <begin position="200"/>
        <end position="222"/>
    </location>
</feature>
<accession>W4QQA5</accession>
<keyword evidence="3" id="KW-0813">Transport</keyword>
<dbReference type="InterPro" id="IPR004761">
    <property type="entry name" value="Spore_GerAB"/>
</dbReference>
<evidence type="ECO:0000256" key="4">
    <source>
        <dbReference type="ARBA" id="ARBA00022544"/>
    </source>
</evidence>
<feature type="transmembrane region" description="Helical" evidence="8">
    <location>
        <begin position="110"/>
        <end position="132"/>
    </location>
</feature>
<keyword evidence="10" id="KW-1185">Reference proteome</keyword>
<reference evidence="9 10" key="1">
    <citation type="journal article" date="2014" name="Genome Announc.">
        <title>Draft Genome Sequences of Three Alkaliphilic Bacillus Strains, Bacillus wakoensis JCM 9140T, Bacillus akibai JCM 9157T, and Bacillus hemicellulosilyticus JCM 9152T.</title>
        <authorList>
            <person name="Yuki M."/>
            <person name="Oshima K."/>
            <person name="Suda W."/>
            <person name="Oshida Y."/>
            <person name="Kitamura K."/>
            <person name="Iida T."/>
            <person name="Hattori M."/>
            <person name="Ohkuma M."/>
        </authorList>
    </citation>
    <scope>NUCLEOTIDE SEQUENCE [LARGE SCALE GENOMIC DNA]</scope>
    <source>
        <strain evidence="9 10">JCM 9157</strain>
    </source>
</reference>
<dbReference type="GO" id="GO:0009847">
    <property type="term" value="P:spore germination"/>
    <property type="evidence" value="ECO:0007669"/>
    <property type="project" value="InterPro"/>
</dbReference>
<feature type="transmembrane region" description="Helical" evidence="8">
    <location>
        <begin position="228"/>
        <end position="246"/>
    </location>
</feature>
<dbReference type="PANTHER" id="PTHR34975:SF2">
    <property type="entry name" value="SPORE GERMINATION PROTEIN A2"/>
    <property type="match status" value="1"/>
</dbReference>
<dbReference type="PANTHER" id="PTHR34975">
    <property type="entry name" value="SPORE GERMINATION PROTEIN A2"/>
    <property type="match status" value="1"/>
</dbReference>
<feature type="transmembrane region" description="Helical" evidence="8">
    <location>
        <begin position="160"/>
        <end position="179"/>
    </location>
</feature>
<keyword evidence="4" id="KW-0309">Germination</keyword>
<keyword evidence="7 8" id="KW-0472">Membrane</keyword>
<feature type="transmembrane region" description="Helical" evidence="8">
    <location>
        <begin position="12"/>
        <end position="30"/>
    </location>
</feature>
<evidence type="ECO:0000256" key="5">
    <source>
        <dbReference type="ARBA" id="ARBA00022692"/>
    </source>
</evidence>
<evidence type="ECO:0000256" key="3">
    <source>
        <dbReference type="ARBA" id="ARBA00022448"/>
    </source>
</evidence>
<sequence>MQSVVLPGFQVLPLTVSLFFVMSCIVAGGIKSVARFCIFSFFMTGWMVIFLQWPLQAGNWLHAVPTFEVSYTDWLEALHEGALSMFGYGLLMFYYPYIQNQKKVFLHTSIGIWLAVLFYLIVSIAAVVYFSAWQLDNLLFPVLNLFQAIKLTFVERIENFGTTLWVFLVLSTSSAYLWVAKKGMDALTNKHKDRVWHISVVAFLSWLLVSGPIPMDIQVIIFDEWSVFYGYGLLLYPIFLLVINYIKRKLTKKEPKEQEVST</sequence>